<dbReference type="InterPro" id="IPR011762">
    <property type="entry name" value="COA_CT_N"/>
</dbReference>
<feature type="domain" description="CoA carboxyltransferase C-terminal" evidence="23">
    <location>
        <begin position="697"/>
        <end position="956"/>
    </location>
</feature>
<dbReference type="CDD" id="cd06850">
    <property type="entry name" value="biotinyl_domain"/>
    <property type="match status" value="1"/>
</dbReference>
<dbReference type="Pfam" id="PF02786">
    <property type="entry name" value="CPSase_L_D2"/>
    <property type="match status" value="1"/>
</dbReference>
<dbReference type="SUPFAM" id="SSF52440">
    <property type="entry name" value="PreATP-grasp domain"/>
    <property type="match status" value="1"/>
</dbReference>
<dbReference type="EMBL" id="JALLBG020000216">
    <property type="protein sequence ID" value="KAL3758876.1"/>
    <property type="molecule type" value="Genomic_DNA"/>
</dbReference>
<dbReference type="PANTHER" id="PTHR22855:SF13">
    <property type="entry name" value="METHYLCROTONOYL-COA CARBOXYLASE BETA CHAIN, MITOCHONDRIAL"/>
    <property type="match status" value="1"/>
</dbReference>
<dbReference type="Pfam" id="PF00364">
    <property type="entry name" value="Biotin_lipoyl"/>
    <property type="match status" value="1"/>
</dbReference>
<comment type="pathway">
    <text evidence="12">Amino-acid degradation; L-leucine degradation; (S)-3-hydroxy-3-methylglutaryl-CoA from 3-isovaleryl-CoA: step 2/3.</text>
</comment>
<evidence type="ECO:0000256" key="14">
    <source>
        <dbReference type="ARBA" id="ARBA00031237"/>
    </source>
</evidence>
<keyword evidence="9" id="KW-0809">Transit peptide</keyword>
<dbReference type="SUPFAM" id="SSF51230">
    <property type="entry name" value="Single hybrid motif"/>
    <property type="match status" value="1"/>
</dbReference>
<evidence type="ECO:0000256" key="8">
    <source>
        <dbReference type="ARBA" id="ARBA00022840"/>
    </source>
</evidence>
<gene>
    <name evidence="24" type="ORF">ACHAWU_003148</name>
</gene>
<evidence type="ECO:0000256" key="16">
    <source>
        <dbReference type="ARBA" id="ARBA00052347"/>
    </source>
</evidence>
<evidence type="ECO:0000256" key="12">
    <source>
        <dbReference type="ARBA" id="ARBA00025711"/>
    </source>
</evidence>
<dbReference type="PROSITE" id="PS00867">
    <property type="entry name" value="CPSASE_2"/>
    <property type="match status" value="1"/>
</dbReference>
<dbReference type="Gene3D" id="3.90.226.10">
    <property type="entry name" value="2-enoyl-CoA Hydratase, Chain A, domain 1"/>
    <property type="match status" value="2"/>
</dbReference>
<proteinExistence type="inferred from homology"/>
<dbReference type="InterPro" id="IPR011764">
    <property type="entry name" value="Biotin_carboxylation_dom"/>
</dbReference>
<dbReference type="PANTHER" id="PTHR22855">
    <property type="entry name" value="ACETYL, PROPIONYL, PYRUVATE, AND GLUTACONYL CARBOXYLASE-RELATED"/>
    <property type="match status" value="1"/>
</dbReference>
<dbReference type="PROSITE" id="PS50979">
    <property type="entry name" value="BC"/>
    <property type="match status" value="1"/>
</dbReference>
<keyword evidence="6 17" id="KW-0547">Nucleotide-binding</keyword>
<evidence type="ECO:0000259" key="23">
    <source>
        <dbReference type="PROSITE" id="PS50989"/>
    </source>
</evidence>
<evidence type="ECO:0000259" key="19">
    <source>
        <dbReference type="PROSITE" id="PS50968"/>
    </source>
</evidence>
<evidence type="ECO:0000313" key="25">
    <source>
        <dbReference type="Proteomes" id="UP001530293"/>
    </source>
</evidence>
<comment type="caution">
    <text evidence="24">The sequence shown here is derived from an EMBL/GenBank/DDBJ whole genome shotgun (WGS) entry which is preliminary data.</text>
</comment>
<dbReference type="InterPro" id="IPR000089">
    <property type="entry name" value="Biotin_lipoyl"/>
</dbReference>
<evidence type="ECO:0000256" key="9">
    <source>
        <dbReference type="ARBA" id="ARBA00022946"/>
    </source>
</evidence>
<keyword evidence="7" id="KW-0450">Lipoyl</keyword>
<dbReference type="InterPro" id="IPR005479">
    <property type="entry name" value="CPAse_ATP-bd"/>
</dbReference>
<evidence type="ECO:0000256" key="1">
    <source>
        <dbReference type="ARBA" id="ARBA00001953"/>
    </source>
</evidence>
<evidence type="ECO:0000256" key="4">
    <source>
        <dbReference type="ARBA" id="ARBA00013058"/>
    </source>
</evidence>
<dbReference type="GO" id="GO:0005524">
    <property type="term" value="F:ATP binding"/>
    <property type="evidence" value="ECO:0007669"/>
    <property type="project" value="UniProtKB-UniRule"/>
</dbReference>
<dbReference type="InterPro" id="IPR034733">
    <property type="entry name" value="AcCoA_carboxyl_beta"/>
</dbReference>
<dbReference type="PROSITE" id="PS50989">
    <property type="entry name" value="COA_CT_CTER"/>
    <property type="match status" value="2"/>
</dbReference>
<dbReference type="PROSITE" id="PS50968">
    <property type="entry name" value="BIOTINYL_LIPOYL"/>
    <property type="match status" value="1"/>
</dbReference>
<sequence>MIARSLCARRSFGFPRATSSSASSAASSAAVSVSPSLLRQLAPRSFASSSTHNQPQSFTHDTLLSNRKILIANRGEIAIRISRAAKALGAQSVAVCAPEDVTSPHVLAADEYVVLQKGKSAIAPYLDIEGLTMVAKERGVDMVHPGYGFLSESGHFAQSLLDANVTWVGPPPEVLHLFGDKIEARSFAQKYNVPVVRGSGNLHSSDECMNVLQEGSVRLPAIMKAAFGGGGRGMRIVRDLSQAISSFNSCQSEALTAFGRDEVFIEEFWEGTKHLEVQILGDGMGGVVHLFERDCTVQHRHQKMVELAPARDIHPELRKRLVDCALTLTKNCNYKGAGTVEFLVRGELNRADTEFVFMEVNPRVQVEHTVTEEATGIDIVQAQLLIAGGRTLGDLGLTQDEIQLRKHSLQARITMMPGRGEVLDRYEEPTGVGVRCDSAGWYTGFKPNQMYDPLVGKLICSADGVNPESFEEARQLLLQSLDGFKIEGVANNIDAIERIVTHPDFVANRVNTSFLADNPEILHPRTKSQRRKGHVAAKKMYSDEKTTFKLTPLMTGTILAVKKQAGDKVEVGEVIVVLSAMKIDTEMVSPLKGIVTEINCKAGEQVSGDTVVAVLEGHEEVHVDATATTGPSSSRSNAGERADPSMDVWRSSDDFSPQHNINDGGMTLPIIHSLPESQLNDGKAKERRKRNEALKRELLSKLEAVKLGGGESALALHKKRGKMLPRDRISAIIDQGSAFLEIGALAGGNGLYASEGIDDLPSGGVVAGIGVVHGREVMIVANDATVKGGTYFPITVKKHLRAQQIAAENRLPCIYLVDSGGAYLPKQAEVFPDREHFGRIFFNQANMSAAGLPQIAVVLGSCTAGGAYVPAMSDENIIVDKNGTIFLAGPPLVKAATQEIVSAEELGGAEVHTSISGVADHFAKDEPSALAKVRAIVGALPVDPQLRSTVPKNISSFVEEPLYPLSDLLSIIPEDNRIPFDVRQILSRVLDGSRFHEFKERFGKSIVCGFGKIHGLPIGIVANNGILFSDSSLKAAHFVQLCGQRKVPILFVQNITGFMVGKQAENNGIAKDGAKLVTAVSCVPVPKLTLIVGGSHGAGNYGMCGRAYDPRFLFTWPNSRISVMGGPQAGSVLSTVKNEQIEKQTGTPMTPDEIAAFEKPLLEKYDQEGSPYFATARLWDDGVIQVEDTRKVLGQALRVVSKDFIQPNHIDGTTYGVFRN</sequence>
<evidence type="ECO:0000256" key="17">
    <source>
        <dbReference type="PROSITE-ProRule" id="PRU00409"/>
    </source>
</evidence>
<dbReference type="SUPFAM" id="SSF52096">
    <property type="entry name" value="ClpP/crotonase"/>
    <property type="match status" value="2"/>
</dbReference>
<comment type="catalytic activity">
    <reaction evidence="16">
        <text>3-methylbut-2-enoyl-CoA + hydrogencarbonate + ATP = 3-methyl-(2E)-glutaconyl-CoA + ADP + phosphate + H(+)</text>
        <dbReference type="Rhea" id="RHEA:13589"/>
        <dbReference type="ChEBI" id="CHEBI:15378"/>
        <dbReference type="ChEBI" id="CHEBI:17544"/>
        <dbReference type="ChEBI" id="CHEBI:30616"/>
        <dbReference type="ChEBI" id="CHEBI:43474"/>
        <dbReference type="ChEBI" id="CHEBI:57344"/>
        <dbReference type="ChEBI" id="CHEBI:57346"/>
        <dbReference type="ChEBI" id="CHEBI:456216"/>
        <dbReference type="EC" id="6.4.1.4"/>
    </reaction>
</comment>
<dbReference type="InterPro" id="IPR011054">
    <property type="entry name" value="Rudment_hybrid_motif"/>
</dbReference>
<dbReference type="InterPro" id="IPR016185">
    <property type="entry name" value="PreATP-grasp_dom_sf"/>
</dbReference>
<dbReference type="AlphaFoldDB" id="A0ABD3M809"/>
<comment type="pathway">
    <text evidence="2">Lipid metabolism; malonyl-CoA biosynthesis; malonyl-CoA from acetyl-CoA: step 1/1.</text>
</comment>
<evidence type="ECO:0000256" key="15">
    <source>
        <dbReference type="ARBA" id="ARBA00031404"/>
    </source>
</evidence>
<feature type="domain" description="Lipoyl-binding" evidence="19">
    <location>
        <begin position="541"/>
        <end position="616"/>
    </location>
</feature>
<keyword evidence="8 17" id="KW-0067">ATP-binding</keyword>
<evidence type="ECO:0000256" key="18">
    <source>
        <dbReference type="SAM" id="MobiDB-lite"/>
    </source>
</evidence>
<evidence type="ECO:0000259" key="20">
    <source>
        <dbReference type="PROSITE" id="PS50975"/>
    </source>
</evidence>
<dbReference type="SUPFAM" id="SSF51246">
    <property type="entry name" value="Rudiment single hybrid motif"/>
    <property type="match status" value="1"/>
</dbReference>
<evidence type="ECO:0000259" key="21">
    <source>
        <dbReference type="PROSITE" id="PS50979"/>
    </source>
</evidence>
<feature type="region of interest" description="Disordered" evidence="18">
    <location>
        <begin position="622"/>
        <end position="647"/>
    </location>
</feature>
<keyword evidence="10" id="KW-0092">Biotin</keyword>
<dbReference type="Proteomes" id="UP001530293">
    <property type="component" value="Unassembled WGS sequence"/>
</dbReference>
<feature type="compositionally biased region" description="Polar residues" evidence="18">
    <location>
        <begin position="626"/>
        <end position="637"/>
    </location>
</feature>
<keyword evidence="25" id="KW-1185">Reference proteome</keyword>
<feature type="domain" description="CoA carboxyltransferase C-terminal" evidence="23">
    <location>
        <begin position="960"/>
        <end position="1207"/>
    </location>
</feature>
<dbReference type="SUPFAM" id="SSF56059">
    <property type="entry name" value="Glutathione synthetase ATP-binding domain-like"/>
    <property type="match status" value="1"/>
</dbReference>
<protein>
    <recommendedName>
        <fullName evidence="15">3-methylcrotonyl-CoA carboxylase 2</fullName>
        <ecNumber evidence="4">6.4.1.2</ecNumber>
        <ecNumber evidence="13">6.4.1.4</ecNumber>
    </recommendedName>
    <alternativeName>
        <fullName evidence="14">3-methylcrotonyl-CoA:carbon dioxide ligase subunit beta</fullName>
    </alternativeName>
</protein>
<dbReference type="Pfam" id="PF01039">
    <property type="entry name" value="Carboxyl_trans"/>
    <property type="match status" value="1"/>
</dbReference>
<dbReference type="FunFam" id="3.90.226.10:FF:000004">
    <property type="entry name" value="Methylcrotonoyl-CoA carboxylase beta chain"/>
    <property type="match status" value="1"/>
</dbReference>
<dbReference type="Pfam" id="PF00289">
    <property type="entry name" value="Biotin_carb_N"/>
    <property type="match status" value="1"/>
</dbReference>
<dbReference type="InterPro" id="IPR005481">
    <property type="entry name" value="BC-like_N"/>
</dbReference>
<dbReference type="EC" id="6.4.1.2" evidence="4"/>
<dbReference type="Gene3D" id="3.30.470.20">
    <property type="entry name" value="ATP-grasp fold, B domain"/>
    <property type="match status" value="1"/>
</dbReference>
<dbReference type="InterPro" id="IPR045190">
    <property type="entry name" value="MCCB/AccD1-like"/>
</dbReference>
<dbReference type="PROSITE" id="PS00189">
    <property type="entry name" value="LIPOYL"/>
    <property type="match status" value="1"/>
</dbReference>
<comment type="similarity">
    <text evidence="3">Belongs to the AccD/PCCB family.</text>
</comment>
<dbReference type="EC" id="6.4.1.4" evidence="13"/>
<organism evidence="24 25">
    <name type="scientific">Discostella pseudostelligera</name>
    <dbReference type="NCBI Taxonomy" id="259834"/>
    <lineage>
        <taxon>Eukaryota</taxon>
        <taxon>Sar</taxon>
        <taxon>Stramenopiles</taxon>
        <taxon>Ochrophyta</taxon>
        <taxon>Bacillariophyta</taxon>
        <taxon>Coscinodiscophyceae</taxon>
        <taxon>Thalassiosirophycidae</taxon>
        <taxon>Stephanodiscales</taxon>
        <taxon>Stephanodiscaceae</taxon>
        <taxon>Discostella</taxon>
    </lineage>
</organism>
<evidence type="ECO:0000256" key="6">
    <source>
        <dbReference type="ARBA" id="ARBA00022741"/>
    </source>
</evidence>
<dbReference type="Pfam" id="PF02785">
    <property type="entry name" value="Biotin_carb_C"/>
    <property type="match status" value="1"/>
</dbReference>
<dbReference type="InterPro" id="IPR011763">
    <property type="entry name" value="COA_CT_C"/>
</dbReference>
<dbReference type="SMART" id="SM00878">
    <property type="entry name" value="Biotin_carb_C"/>
    <property type="match status" value="1"/>
</dbReference>
<feature type="domain" description="Biotin carboxylation" evidence="21">
    <location>
        <begin position="65"/>
        <end position="520"/>
    </location>
</feature>
<feature type="domain" description="ATP-grasp" evidence="20">
    <location>
        <begin position="185"/>
        <end position="388"/>
    </location>
</feature>
<evidence type="ECO:0000259" key="22">
    <source>
        <dbReference type="PROSITE" id="PS50980"/>
    </source>
</evidence>
<dbReference type="GO" id="GO:0004485">
    <property type="term" value="F:methylcrotonoyl-CoA carboxylase activity"/>
    <property type="evidence" value="ECO:0007669"/>
    <property type="project" value="UniProtKB-EC"/>
</dbReference>
<dbReference type="PROSITE" id="PS50975">
    <property type="entry name" value="ATP_GRASP"/>
    <property type="match status" value="1"/>
</dbReference>
<evidence type="ECO:0000256" key="2">
    <source>
        <dbReference type="ARBA" id="ARBA00004956"/>
    </source>
</evidence>
<evidence type="ECO:0000256" key="7">
    <source>
        <dbReference type="ARBA" id="ARBA00022823"/>
    </source>
</evidence>
<reference evidence="24 25" key="1">
    <citation type="submission" date="2024-10" db="EMBL/GenBank/DDBJ databases">
        <title>Updated reference genomes for cyclostephanoid diatoms.</title>
        <authorList>
            <person name="Roberts W.R."/>
            <person name="Alverson A.J."/>
        </authorList>
    </citation>
    <scope>NUCLEOTIDE SEQUENCE [LARGE SCALE GENOMIC DNA]</scope>
    <source>
        <strain evidence="24 25">AJA232-27</strain>
    </source>
</reference>
<evidence type="ECO:0000256" key="10">
    <source>
        <dbReference type="ARBA" id="ARBA00023267"/>
    </source>
</evidence>
<dbReference type="PROSITE" id="PS50980">
    <property type="entry name" value="COA_CT_NTER"/>
    <property type="match status" value="1"/>
</dbReference>
<name>A0ABD3M809_9STRA</name>
<dbReference type="Gene3D" id="2.40.50.100">
    <property type="match status" value="1"/>
</dbReference>
<keyword evidence="11" id="KW-0511">Multifunctional enzyme</keyword>
<dbReference type="FunFam" id="3.90.226.10:FF:000046">
    <property type="entry name" value="Geranyl-CoA carboxylase beta subunit"/>
    <property type="match status" value="1"/>
</dbReference>
<feature type="domain" description="CoA carboxyltransferase N-terminal" evidence="22">
    <location>
        <begin position="691"/>
        <end position="952"/>
    </location>
</feature>
<evidence type="ECO:0000256" key="11">
    <source>
        <dbReference type="ARBA" id="ARBA00023268"/>
    </source>
</evidence>
<dbReference type="GO" id="GO:0003989">
    <property type="term" value="F:acetyl-CoA carboxylase activity"/>
    <property type="evidence" value="ECO:0007669"/>
    <property type="project" value="UniProtKB-EC"/>
</dbReference>
<keyword evidence="5" id="KW-0436">Ligase</keyword>
<dbReference type="InterPro" id="IPR005482">
    <property type="entry name" value="Biotin_COase_C"/>
</dbReference>
<evidence type="ECO:0000256" key="13">
    <source>
        <dbReference type="ARBA" id="ARBA00026116"/>
    </source>
</evidence>
<dbReference type="InterPro" id="IPR003016">
    <property type="entry name" value="2-oxoA_DH_lipoyl-BS"/>
</dbReference>
<evidence type="ECO:0000256" key="3">
    <source>
        <dbReference type="ARBA" id="ARBA00006102"/>
    </source>
</evidence>
<accession>A0ABD3M809</accession>
<dbReference type="InterPro" id="IPR029045">
    <property type="entry name" value="ClpP/crotonase-like_dom_sf"/>
</dbReference>
<dbReference type="InterPro" id="IPR011053">
    <property type="entry name" value="Single_hybrid_motif"/>
</dbReference>
<dbReference type="InterPro" id="IPR011761">
    <property type="entry name" value="ATP-grasp"/>
</dbReference>
<evidence type="ECO:0000313" key="24">
    <source>
        <dbReference type="EMBL" id="KAL3758876.1"/>
    </source>
</evidence>
<evidence type="ECO:0000256" key="5">
    <source>
        <dbReference type="ARBA" id="ARBA00022598"/>
    </source>
</evidence>
<comment type="cofactor">
    <cofactor evidence="1">
        <name>biotin</name>
        <dbReference type="ChEBI" id="CHEBI:57586"/>
    </cofactor>
</comment>